<name>A0A080YX17_PHYNI</name>
<dbReference type="AlphaFoldDB" id="A0A080YX17"/>
<organism evidence="1 2">
    <name type="scientific">Phytophthora nicotianae P1976</name>
    <dbReference type="NCBI Taxonomy" id="1317066"/>
    <lineage>
        <taxon>Eukaryota</taxon>
        <taxon>Sar</taxon>
        <taxon>Stramenopiles</taxon>
        <taxon>Oomycota</taxon>
        <taxon>Peronosporomycetes</taxon>
        <taxon>Peronosporales</taxon>
        <taxon>Peronosporaceae</taxon>
        <taxon>Phytophthora</taxon>
    </lineage>
</organism>
<comment type="caution">
    <text evidence="1">The sequence shown here is derived from an EMBL/GenBank/DDBJ whole genome shotgun (WGS) entry which is preliminary data.</text>
</comment>
<reference evidence="1 2" key="1">
    <citation type="submission" date="2013-11" db="EMBL/GenBank/DDBJ databases">
        <title>The Genome Sequence of Phytophthora parasitica P1976.</title>
        <authorList>
            <consortium name="The Broad Institute Genomics Platform"/>
            <person name="Russ C."/>
            <person name="Tyler B."/>
            <person name="Panabieres F."/>
            <person name="Shan W."/>
            <person name="Tripathy S."/>
            <person name="Grunwald N."/>
            <person name="Machado M."/>
            <person name="Johnson C.S."/>
            <person name="Walker B."/>
            <person name="Young S."/>
            <person name="Zeng Q."/>
            <person name="Gargeya S."/>
            <person name="Fitzgerald M."/>
            <person name="Haas B."/>
            <person name="Abouelleil A."/>
            <person name="Allen A.W."/>
            <person name="Alvarado L."/>
            <person name="Arachchi H.M."/>
            <person name="Berlin A.M."/>
            <person name="Chapman S.B."/>
            <person name="Gainer-Dewar J."/>
            <person name="Goldberg J."/>
            <person name="Griggs A."/>
            <person name="Gujja S."/>
            <person name="Hansen M."/>
            <person name="Howarth C."/>
            <person name="Imamovic A."/>
            <person name="Ireland A."/>
            <person name="Larimer J."/>
            <person name="McCowan C."/>
            <person name="Murphy C."/>
            <person name="Pearson M."/>
            <person name="Poon T.W."/>
            <person name="Priest M."/>
            <person name="Roberts A."/>
            <person name="Saif S."/>
            <person name="Shea T."/>
            <person name="Sisk P."/>
            <person name="Sykes S."/>
            <person name="Wortman J."/>
            <person name="Nusbaum C."/>
            <person name="Birren B."/>
        </authorList>
    </citation>
    <scope>NUCLEOTIDE SEQUENCE [LARGE SCALE GENOMIC DNA]</scope>
    <source>
        <strain evidence="1 2">P1976</strain>
    </source>
</reference>
<proteinExistence type="predicted"/>
<evidence type="ECO:0000313" key="2">
    <source>
        <dbReference type="Proteomes" id="UP000028582"/>
    </source>
</evidence>
<dbReference type="EMBL" id="ANJA01004592">
    <property type="protein sequence ID" value="ETO58928.1"/>
    <property type="molecule type" value="Genomic_DNA"/>
</dbReference>
<evidence type="ECO:0000313" key="1">
    <source>
        <dbReference type="EMBL" id="ETO58928.1"/>
    </source>
</evidence>
<dbReference type="Proteomes" id="UP000028582">
    <property type="component" value="Unassembled WGS sequence"/>
</dbReference>
<accession>A0A080YX17</accession>
<gene>
    <name evidence="1" type="ORF">F444_22694</name>
</gene>
<protein>
    <submittedName>
        <fullName evidence="1">Uncharacterized protein</fullName>
    </submittedName>
</protein>
<sequence>MDYGSRMDGTEILPSPSIVHNHCGPALRSLRSFYLRHGAGLGVAIDVATDLFNAHSGETFDTE</sequence>